<evidence type="ECO:0000313" key="2">
    <source>
        <dbReference type="Proteomes" id="UP001159427"/>
    </source>
</evidence>
<organism evidence="1 2">
    <name type="scientific">Porites evermanni</name>
    <dbReference type="NCBI Taxonomy" id="104178"/>
    <lineage>
        <taxon>Eukaryota</taxon>
        <taxon>Metazoa</taxon>
        <taxon>Cnidaria</taxon>
        <taxon>Anthozoa</taxon>
        <taxon>Hexacorallia</taxon>
        <taxon>Scleractinia</taxon>
        <taxon>Fungiina</taxon>
        <taxon>Poritidae</taxon>
        <taxon>Porites</taxon>
    </lineage>
</organism>
<proteinExistence type="predicted"/>
<evidence type="ECO:0000313" key="1">
    <source>
        <dbReference type="EMBL" id="CAH3188797.1"/>
    </source>
</evidence>
<accession>A0ABN8SAQ8</accession>
<reference evidence="1 2" key="1">
    <citation type="submission" date="2022-05" db="EMBL/GenBank/DDBJ databases">
        <authorList>
            <consortium name="Genoscope - CEA"/>
            <person name="William W."/>
        </authorList>
    </citation>
    <scope>NUCLEOTIDE SEQUENCE [LARGE SCALE GENOMIC DNA]</scope>
</reference>
<gene>
    <name evidence="1" type="ORF">PEVE_00018814</name>
</gene>
<dbReference type="Proteomes" id="UP001159427">
    <property type="component" value="Unassembled WGS sequence"/>
</dbReference>
<sequence length="77" mass="8325">GGLVATIVQGPLDAAQPSFEGFAVHYDSLRESSDAKNLILALENPDVMDIKIKKELDAGRLPGPFTAHPFHPFRISP</sequence>
<dbReference type="EMBL" id="CALNXI010002546">
    <property type="protein sequence ID" value="CAH3188797.1"/>
    <property type="molecule type" value="Genomic_DNA"/>
</dbReference>
<comment type="caution">
    <text evidence="1">The sequence shown here is derived from an EMBL/GenBank/DDBJ whole genome shotgun (WGS) entry which is preliminary data.</text>
</comment>
<protein>
    <submittedName>
        <fullName evidence="1">Uncharacterized protein</fullName>
    </submittedName>
</protein>
<feature type="non-terminal residue" evidence="1">
    <location>
        <position position="1"/>
    </location>
</feature>
<keyword evidence="2" id="KW-1185">Reference proteome</keyword>
<name>A0ABN8SAQ8_9CNID</name>
<feature type="non-terminal residue" evidence="1">
    <location>
        <position position="77"/>
    </location>
</feature>